<dbReference type="STRING" id="8469.M7B136"/>
<accession>M7B136</accession>
<comment type="subcellular location">
    <subcellularLocation>
        <location evidence="2">Cytoplasm</location>
        <location evidence="2">Cytoskeleton</location>
    </subcellularLocation>
</comment>
<dbReference type="GO" id="GO:2000780">
    <property type="term" value="P:negative regulation of double-strand break repair"/>
    <property type="evidence" value="ECO:0007669"/>
    <property type="project" value="TreeGrafter"/>
</dbReference>
<dbReference type="Pfam" id="PF15297">
    <property type="entry name" value="CKAP2_C"/>
    <property type="match status" value="1"/>
</dbReference>
<gene>
    <name evidence="25" type="ORF">UY3_17089</name>
</gene>
<dbReference type="PANTHER" id="PTHR12931">
    <property type="entry name" value="UBIQUITIN THIOLESTERASE PROTEIN OTUB"/>
    <property type="match status" value="1"/>
</dbReference>
<evidence type="ECO:0000256" key="14">
    <source>
        <dbReference type="ARBA" id="ARBA00022990"/>
    </source>
</evidence>
<keyword evidence="26" id="KW-1185">Reference proteome</keyword>
<keyword evidence="7" id="KW-0597">Phosphoprotein</keyword>
<dbReference type="PANTHER" id="PTHR12931:SF19">
    <property type="entry name" value="UBIQUITIN THIOESTERASE OTUB1"/>
    <property type="match status" value="1"/>
</dbReference>
<dbReference type="Pfam" id="PF10275">
    <property type="entry name" value="Peptidase_C65"/>
    <property type="match status" value="1"/>
</dbReference>
<keyword evidence="17" id="KW-0206">Cytoskeleton</keyword>
<dbReference type="eggNOG" id="KOG3991">
    <property type="taxonomic scope" value="Eukaryota"/>
</dbReference>
<dbReference type="InterPro" id="IPR042467">
    <property type="entry name" value="Peptidase_C65_otubain_sub2"/>
</dbReference>
<evidence type="ECO:0000256" key="9">
    <source>
        <dbReference type="ARBA" id="ARBA00022763"/>
    </source>
</evidence>
<dbReference type="Gene3D" id="1.20.1300.20">
    <property type="entry name" value="Peptidase C65 Otubain, subdomain 2"/>
    <property type="match status" value="1"/>
</dbReference>
<dbReference type="CDD" id="cd22763">
    <property type="entry name" value="OTUB1"/>
    <property type="match status" value="1"/>
</dbReference>
<evidence type="ECO:0000256" key="4">
    <source>
        <dbReference type="ARBA" id="ARBA00009468"/>
    </source>
</evidence>
<dbReference type="GO" id="GO:0006508">
    <property type="term" value="P:proteolysis"/>
    <property type="evidence" value="ECO:0007669"/>
    <property type="project" value="UniProtKB-KW"/>
</dbReference>
<dbReference type="GO" id="GO:0002250">
    <property type="term" value="P:adaptive immune response"/>
    <property type="evidence" value="ECO:0007669"/>
    <property type="project" value="UniProtKB-KW"/>
</dbReference>
<evidence type="ECO:0000256" key="20">
    <source>
        <dbReference type="ARBA" id="ARBA00079141"/>
    </source>
</evidence>
<dbReference type="InterPro" id="IPR042468">
    <property type="entry name" value="Peptidase_C65_otubain_sub1"/>
</dbReference>
<evidence type="ECO:0000256" key="7">
    <source>
        <dbReference type="ARBA" id="ARBA00022553"/>
    </source>
</evidence>
<keyword evidence="16" id="KW-0234">DNA repair</keyword>
<dbReference type="GO" id="GO:0005634">
    <property type="term" value="C:nucleus"/>
    <property type="evidence" value="ECO:0007669"/>
    <property type="project" value="TreeGrafter"/>
</dbReference>
<keyword evidence="15" id="KW-1064">Adaptive immunity</keyword>
<comment type="similarity">
    <text evidence="3">Belongs to the peptidase C65 family.</text>
</comment>
<feature type="region of interest" description="Disordered" evidence="23">
    <location>
        <begin position="575"/>
        <end position="600"/>
    </location>
</feature>
<dbReference type="InterPro" id="IPR019400">
    <property type="entry name" value="Peptidase_C65_otubain"/>
</dbReference>
<proteinExistence type="inferred from homology"/>
<dbReference type="FunFam" id="1.20.1300.20:FF:000001">
    <property type="entry name" value="Ubiquitin thioesterase OTUB1"/>
    <property type="match status" value="1"/>
</dbReference>
<dbReference type="InterPro" id="IPR003323">
    <property type="entry name" value="OTU_dom"/>
</dbReference>
<dbReference type="GO" id="GO:0005856">
    <property type="term" value="C:cytoskeleton"/>
    <property type="evidence" value="ECO:0007669"/>
    <property type="project" value="UniProtKB-SubCell"/>
</dbReference>
<evidence type="ECO:0000256" key="10">
    <source>
        <dbReference type="ARBA" id="ARBA00022786"/>
    </source>
</evidence>
<evidence type="ECO:0000256" key="13">
    <source>
        <dbReference type="ARBA" id="ARBA00022859"/>
    </source>
</evidence>
<keyword evidence="13" id="KW-0391">Immunity</keyword>
<reference evidence="26" key="1">
    <citation type="journal article" date="2013" name="Nat. Genet.">
        <title>The draft genomes of soft-shell turtle and green sea turtle yield insights into the development and evolution of the turtle-specific body plan.</title>
        <authorList>
            <person name="Wang Z."/>
            <person name="Pascual-Anaya J."/>
            <person name="Zadissa A."/>
            <person name="Li W."/>
            <person name="Niimura Y."/>
            <person name="Huang Z."/>
            <person name="Li C."/>
            <person name="White S."/>
            <person name="Xiong Z."/>
            <person name="Fang D."/>
            <person name="Wang B."/>
            <person name="Ming Y."/>
            <person name="Chen Y."/>
            <person name="Zheng Y."/>
            <person name="Kuraku S."/>
            <person name="Pignatelli M."/>
            <person name="Herrero J."/>
            <person name="Beal K."/>
            <person name="Nozawa M."/>
            <person name="Li Q."/>
            <person name="Wang J."/>
            <person name="Zhang H."/>
            <person name="Yu L."/>
            <person name="Shigenobu S."/>
            <person name="Wang J."/>
            <person name="Liu J."/>
            <person name="Flicek P."/>
            <person name="Searle S."/>
            <person name="Wang J."/>
            <person name="Kuratani S."/>
            <person name="Yin Y."/>
            <person name="Aken B."/>
            <person name="Zhang G."/>
            <person name="Irie N."/>
        </authorList>
    </citation>
    <scope>NUCLEOTIDE SEQUENCE [LARGE SCALE GENOMIC DNA]</scope>
</reference>
<evidence type="ECO:0000256" key="1">
    <source>
        <dbReference type="ARBA" id="ARBA00000707"/>
    </source>
</evidence>
<evidence type="ECO:0000256" key="5">
    <source>
        <dbReference type="ARBA" id="ARBA00012759"/>
    </source>
</evidence>
<evidence type="ECO:0000256" key="3">
    <source>
        <dbReference type="ARBA" id="ARBA00006579"/>
    </source>
</evidence>
<evidence type="ECO:0000259" key="24">
    <source>
        <dbReference type="PROSITE" id="PS50802"/>
    </source>
</evidence>
<evidence type="ECO:0000256" key="17">
    <source>
        <dbReference type="ARBA" id="ARBA00023212"/>
    </source>
</evidence>
<evidence type="ECO:0000256" key="6">
    <source>
        <dbReference type="ARBA" id="ARBA00022490"/>
    </source>
</evidence>
<dbReference type="PROSITE" id="PS50802">
    <property type="entry name" value="OTU"/>
    <property type="match status" value="1"/>
</dbReference>
<dbReference type="EMBL" id="KB586437">
    <property type="protein sequence ID" value="EMP25783.1"/>
    <property type="molecule type" value="Genomic_DNA"/>
</dbReference>
<keyword evidence="6" id="KW-0963">Cytoplasm</keyword>
<evidence type="ECO:0000256" key="22">
    <source>
        <dbReference type="ARBA" id="ARBA00084047"/>
    </source>
</evidence>
<evidence type="ECO:0000313" key="25">
    <source>
        <dbReference type="EMBL" id="EMP25783.1"/>
    </source>
</evidence>
<dbReference type="InterPro" id="IPR038765">
    <property type="entry name" value="Papain-like_cys_pep_sf"/>
</dbReference>
<evidence type="ECO:0000313" key="26">
    <source>
        <dbReference type="Proteomes" id="UP000031443"/>
    </source>
</evidence>
<evidence type="ECO:0000256" key="12">
    <source>
        <dbReference type="ARBA" id="ARBA00022807"/>
    </source>
</evidence>
<keyword evidence="8" id="KW-0645">Protease</keyword>
<keyword evidence="12" id="KW-0788">Thiol protease</keyword>
<protein>
    <recommendedName>
        <fullName evidence="18">Ubiquitin thioesterase OTUB1</fullName>
        <ecNumber evidence="5">3.4.19.12</ecNumber>
    </recommendedName>
    <alternativeName>
        <fullName evidence="22">Deubiquitinating enzyme OTUB1</fullName>
    </alternativeName>
    <alternativeName>
        <fullName evidence="21">OTU domain-containing ubiquitin aldehyde-binding protein 1</fullName>
    </alternativeName>
    <alternativeName>
        <fullName evidence="19">Otubain-1</fullName>
    </alternativeName>
    <alternativeName>
        <fullName evidence="20">Ubiquitin-specific-processing protease OTUB1</fullName>
    </alternativeName>
</protein>
<evidence type="ECO:0000256" key="21">
    <source>
        <dbReference type="ARBA" id="ARBA00083716"/>
    </source>
</evidence>
<dbReference type="MEROPS" id="C65.001"/>
<dbReference type="Gene3D" id="3.30.200.60">
    <property type="entry name" value="Peptidase C65 Otubain, subdomain 1"/>
    <property type="match status" value="1"/>
</dbReference>
<evidence type="ECO:0000256" key="16">
    <source>
        <dbReference type="ARBA" id="ARBA00023204"/>
    </source>
</evidence>
<comment type="similarity">
    <text evidence="4">Belongs to the CKAP2 family.</text>
</comment>
<evidence type="ECO:0000256" key="2">
    <source>
        <dbReference type="ARBA" id="ARBA00004245"/>
    </source>
</evidence>
<dbReference type="Proteomes" id="UP000031443">
    <property type="component" value="Unassembled WGS sequence"/>
</dbReference>
<dbReference type="EC" id="3.4.19.12" evidence="5"/>
<evidence type="ECO:0000256" key="18">
    <source>
        <dbReference type="ARBA" id="ARBA00067707"/>
    </source>
</evidence>
<evidence type="ECO:0000256" key="19">
    <source>
        <dbReference type="ARBA" id="ARBA00076638"/>
    </source>
</evidence>
<name>M7B136_CHEMY</name>
<dbReference type="GO" id="GO:0004843">
    <property type="term" value="F:cysteine-type deubiquitinase activity"/>
    <property type="evidence" value="ECO:0007669"/>
    <property type="project" value="UniProtKB-EC"/>
</dbReference>
<evidence type="ECO:0000256" key="11">
    <source>
        <dbReference type="ARBA" id="ARBA00022801"/>
    </source>
</evidence>
<feature type="domain" description="OTU" evidence="24">
    <location>
        <begin position="687"/>
        <end position="878"/>
    </location>
</feature>
<keyword evidence="11" id="KW-0378">Hydrolase</keyword>
<comment type="catalytic activity">
    <reaction evidence="1">
        <text>Thiol-dependent hydrolysis of ester, thioester, amide, peptide and isopeptide bonds formed by the C-terminal Gly of ubiquitin (a 76-residue protein attached to proteins as an intracellular targeting signal).</text>
        <dbReference type="EC" id="3.4.19.12"/>
    </reaction>
</comment>
<dbReference type="FunFam" id="3.30.200.60:FF:000003">
    <property type="entry name" value="Ubiquitin thioesterase OTUB1"/>
    <property type="match status" value="1"/>
</dbReference>
<evidence type="ECO:0000256" key="23">
    <source>
        <dbReference type="SAM" id="MobiDB-lite"/>
    </source>
</evidence>
<dbReference type="GO" id="GO:0006281">
    <property type="term" value="P:DNA repair"/>
    <property type="evidence" value="ECO:0007669"/>
    <property type="project" value="UniProtKB-KW"/>
</dbReference>
<evidence type="ECO:0000256" key="15">
    <source>
        <dbReference type="ARBA" id="ARBA00023130"/>
    </source>
</evidence>
<evidence type="ECO:0000256" key="8">
    <source>
        <dbReference type="ARBA" id="ARBA00022670"/>
    </source>
</evidence>
<dbReference type="InterPro" id="IPR029197">
    <property type="entry name" value="CKAP2_C"/>
</dbReference>
<feature type="region of interest" description="Disordered" evidence="23">
    <location>
        <begin position="264"/>
        <end position="286"/>
    </location>
</feature>
<organism evidence="25 26">
    <name type="scientific">Chelonia mydas</name>
    <name type="common">Green sea-turtle</name>
    <name type="synonym">Chelonia agassizi</name>
    <dbReference type="NCBI Taxonomy" id="8469"/>
    <lineage>
        <taxon>Eukaryota</taxon>
        <taxon>Metazoa</taxon>
        <taxon>Chordata</taxon>
        <taxon>Craniata</taxon>
        <taxon>Vertebrata</taxon>
        <taxon>Euteleostomi</taxon>
        <taxon>Archelosauria</taxon>
        <taxon>Testudinata</taxon>
        <taxon>Testudines</taxon>
        <taxon>Cryptodira</taxon>
        <taxon>Durocryptodira</taxon>
        <taxon>Americhelydia</taxon>
        <taxon>Chelonioidea</taxon>
        <taxon>Cheloniidae</taxon>
        <taxon>Chelonia</taxon>
    </lineage>
</organism>
<dbReference type="AlphaFoldDB" id="M7B136"/>
<dbReference type="GO" id="GO:0071108">
    <property type="term" value="P:protein K48-linked deubiquitination"/>
    <property type="evidence" value="ECO:0007669"/>
    <property type="project" value="TreeGrafter"/>
</dbReference>
<sequence>MTQRDAAGCYSFPLSRITPLKAMAGAGSWWEDPSTPFRAGELRDRPVSLRKHLRSQKEKQSIAERLSLSFSLVPRKSPLGYYLGRLVPSKTCSFRQSLPVEASLGIAWQPVVHSPNTITSRRASAGAWQASTALRTGRATDQTQLKGSRILTKPALGRVRPISSPRAVMLFELPRPAAQKPKPTSRHKLAAVKPAINARRAQLAEWQAAKGKVLKRPPCVMVPAPPKRCLSKEPPVLSSWTTIMDEEEMKSEPDQASLAVLEQPSQAGGGARREEVPPWDPATQEAQDSEYWVHLEQPAGAAGSACPAGKGPEHLADEQCGSARAVDNGKRLLYASRVNCLAYDEAIMAQQDRIQQEGLHVASVMFPLTCSCSAEGKLLPPLIYEDAAVLHPSSILWLNSKLGAWLVWFHRFRRYRHSNQDLNFPCWRIWVECRGRPSPTTATSTLRVYQLSDSTLLYPSRETTDIPLHGALSSICWIHPLAILGTLASISTFRAFPFSKRAFTPSLLWASLSRCLELVLEDEPFSLVLLEQERFLSSSPDTTVTLAPPDPQMIFTSSRTSYKILHIPLEGSIGQSASASGQPSGLELSGRRAASVGQAPSSAGRSAEVRVAIPYQAILTSALRPAELGAWPTDAALRPLNSEGSAEIAVQNPLVSDRLELSVLYKEYAEDDHIYQQKIKDLLKKYSYIRKTRPDGNCFYRAFGFSHLEALLEDSKELQRFKEISAKSKEDLVSQGFTEFTIEDFHNTFMDLIEQVEKQITVSELLSSFNDQSTSDYLVVYLRLLTSGYLQRESKFFEHFIEGGRSIKEFCQQEVEPMCKESDHIHIIALAQALNVSILVEYMDRGEGGGTNPHVFPEGSEPKVYLLYRPGHYDILYK</sequence>
<keyword evidence="10" id="KW-0833">Ubl conjugation pathway</keyword>
<dbReference type="SUPFAM" id="SSF54001">
    <property type="entry name" value="Cysteine proteinases"/>
    <property type="match status" value="1"/>
</dbReference>
<keyword evidence="14" id="KW-0007">Acetylation</keyword>
<keyword evidence="9" id="KW-0227">DNA damage</keyword>
<feature type="compositionally biased region" description="Low complexity" evidence="23">
    <location>
        <begin position="575"/>
        <end position="585"/>
    </location>
</feature>
<dbReference type="GO" id="GO:0043130">
    <property type="term" value="F:ubiquitin binding"/>
    <property type="evidence" value="ECO:0007669"/>
    <property type="project" value="TreeGrafter"/>
</dbReference>